<evidence type="ECO:0000256" key="1">
    <source>
        <dbReference type="SAM" id="MobiDB-lite"/>
    </source>
</evidence>
<sequence length="442" mass="50532">MELKPLSLPLRPETAGLRHQVESSTRIDPTSAIPTWHSPDQKELRLPNISKAASSSRIPCFFSSSTTLQDGEITKSIEIVEEEEFEPSPGPRIQPPAVRARPPGPIHKQLLNIESSHESSQIADTFQYETLPDIPLWNKSPKEYVPERTPLFIGFTRNWPLLQQCILSYITAGWPADDTYVVDNTGTMKSNFIPKPNITLQTPSYLNVDRVTNVFGVKVIFTPNLLTFAQLQNFYIYTALENDWENYFWSHMDVVVFSEEDLTHAPLNQQRNPATSHKSLFVKMGGCYSSDCDMYQRLGMAGIIMDTAEAGWVMDVGRTIDLNPLFRRKYSIDMPPTTAAEMNKLAEDNMGGESFKRLINLVQKEAELKNNDQRERNSWQQRQSGGHGELFYRDPRGFEQALEILIRSGDEIYLEKWGHIGFDLRESGLKLDDAWMVEHDWE</sequence>
<evidence type="ECO:0000313" key="2">
    <source>
        <dbReference type="EMBL" id="ESZ92042.1"/>
    </source>
</evidence>
<dbReference type="STRING" id="1432307.W9C5K8"/>
<name>W9C5K8_SCLBF</name>
<feature type="region of interest" description="Disordered" evidence="1">
    <location>
        <begin position="370"/>
        <end position="392"/>
    </location>
</feature>
<dbReference type="EMBL" id="AYSA01000429">
    <property type="protein sequence ID" value="ESZ92042.1"/>
    <property type="molecule type" value="Genomic_DNA"/>
</dbReference>
<dbReference type="AlphaFoldDB" id="W9C5K8"/>
<dbReference type="Proteomes" id="UP000019487">
    <property type="component" value="Unassembled WGS sequence"/>
</dbReference>
<evidence type="ECO:0000313" key="3">
    <source>
        <dbReference type="Proteomes" id="UP000019487"/>
    </source>
</evidence>
<accession>W9C5K8</accession>
<keyword evidence="3" id="KW-1185">Reference proteome</keyword>
<proteinExistence type="predicted"/>
<dbReference type="OrthoDB" id="3527108at2759"/>
<comment type="caution">
    <text evidence="2">The sequence shown here is derived from an EMBL/GenBank/DDBJ whole genome shotgun (WGS) entry which is preliminary data.</text>
</comment>
<reference evidence="2 3" key="1">
    <citation type="journal article" date="2014" name="Genome Announc.">
        <title>Draft genome sequence of Sclerotinia borealis, a psychrophilic plant pathogenic fungus.</title>
        <authorList>
            <person name="Mardanov A.V."/>
            <person name="Beletsky A.V."/>
            <person name="Kadnikov V.V."/>
            <person name="Ignatov A.N."/>
            <person name="Ravin N.V."/>
        </authorList>
    </citation>
    <scope>NUCLEOTIDE SEQUENCE [LARGE SCALE GENOMIC DNA]</scope>
    <source>
        <strain evidence="3">F-4157</strain>
    </source>
</reference>
<organism evidence="2 3">
    <name type="scientific">Sclerotinia borealis (strain F-4128)</name>
    <dbReference type="NCBI Taxonomy" id="1432307"/>
    <lineage>
        <taxon>Eukaryota</taxon>
        <taxon>Fungi</taxon>
        <taxon>Dikarya</taxon>
        <taxon>Ascomycota</taxon>
        <taxon>Pezizomycotina</taxon>
        <taxon>Leotiomycetes</taxon>
        <taxon>Helotiales</taxon>
        <taxon>Sclerotiniaceae</taxon>
        <taxon>Sclerotinia</taxon>
    </lineage>
</organism>
<dbReference type="HOGENOM" id="CLU_031065_0_0_1"/>
<feature type="region of interest" description="Disordered" evidence="1">
    <location>
        <begin position="1"/>
        <end position="39"/>
    </location>
</feature>
<gene>
    <name evidence="2" type="ORF">SBOR_7572</name>
</gene>
<protein>
    <submittedName>
        <fullName evidence="2">Uncharacterized protein</fullName>
    </submittedName>
</protein>